<keyword evidence="10 15" id="KW-0862">Zinc</keyword>
<dbReference type="Gene3D" id="3.30.230.20">
    <property type="entry name" value="lpxc deacetylase, domain 1"/>
    <property type="match status" value="1"/>
</dbReference>
<dbReference type="NCBIfam" id="NF009667">
    <property type="entry name" value="PRK13188.1"/>
    <property type="match status" value="1"/>
</dbReference>
<dbReference type="GO" id="GO:0016020">
    <property type="term" value="C:membrane"/>
    <property type="evidence" value="ECO:0007669"/>
    <property type="project" value="GOC"/>
</dbReference>
<dbReference type="CDD" id="cd01288">
    <property type="entry name" value="FabZ"/>
    <property type="match status" value="1"/>
</dbReference>
<keyword evidence="9 15" id="KW-0378">Hydrolase</keyword>
<dbReference type="HAMAP" id="MF_00388">
    <property type="entry name" value="LpxC"/>
    <property type="match status" value="1"/>
</dbReference>
<dbReference type="GO" id="GO:0006633">
    <property type="term" value="P:fatty acid biosynthetic process"/>
    <property type="evidence" value="ECO:0007669"/>
    <property type="project" value="UniProtKB-UniRule"/>
</dbReference>
<keyword evidence="11 15" id="KW-0443">Lipid metabolism</keyword>
<evidence type="ECO:0000256" key="1">
    <source>
        <dbReference type="ARBA" id="ARBA00001947"/>
    </source>
</evidence>
<comment type="subcellular location">
    <subcellularLocation>
        <location evidence="3 16">Cytoplasm</location>
    </subcellularLocation>
</comment>
<dbReference type="GO" id="GO:0103117">
    <property type="term" value="F:UDP-3-O-acyl-N-acetylglucosamine deacetylase activity"/>
    <property type="evidence" value="ECO:0007669"/>
    <property type="project" value="UniProtKB-UniRule"/>
</dbReference>
<evidence type="ECO:0000256" key="9">
    <source>
        <dbReference type="ARBA" id="ARBA00022801"/>
    </source>
</evidence>
<comment type="cofactor">
    <cofactor evidence="1 15">
        <name>Zn(2+)</name>
        <dbReference type="ChEBI" id="CHEBI:29105"/>
    </cofactor>
</comment>
<feature type="binding site" evidence="15">
    <location>
        <position position="281"/>
    </location>
    <ligand>
        <name>Zn(2+)</name>
        <dbReference type="ChEBI" id="CHEBI:29105"/>
    </ligand>
</feature>
<evidence type="ECO:0000256" key="5">
    <source>
        <dbReference type="ARBA" id="ARBA00022490"/>
    </source>
</evidence>
<comment type="function">
    <text evidence="14 16">Involved in unsaturated fatty acids biosynthesis. Catalyzes the dehydration of short chain beta-hydroxyacyl-ACPs and long chain saturated and unsaturated beta-hydroxyacyl-ACPs.</text>
</comment>
<evidence type="ECO:0000256" key="8">
    <source>
        <dbReference type="ARBA" id="ARBA00022723"/>
    </source>
</evidence>
<dbReference type="eggNOG" id="COG0764">
    <property type="taxonomic scope" value="Bacteria"/>
</dbReference>
<dbReference type="eggNOG" id="COG0774">
    <property type="taxonomic scope" value="Bacteria"/>
</dbReference>
<dbReference type="FunFam" id="3.10.129.10:FF:000001">
    <property type="entry name" value="3-hydroxyacyl-[acyl-carrier-protein] dehydratase FabZ"/>
    <property type="match status" value="1"/>
</dbReference>
<feature type="binding site" evidence="15">
    <location>
        <position position="96"/>
    </location>
    <ligand>
        <name>Zn(2+)</name>
        <dbReference type="ChEBI" id="CHEBI:29105"/>
    </ligand>
</feature>
<dbReference type="Pfam" id="PF07977">
    <property type="entry name" value="FabA"/>
    <property type="match status" value="1"/>
</dbReference>
<evidence type="ECO:0000256" key="16">
    <source>
        <dbReference type="HAMAP-Rule" id="MF_00406"/>
    </source>
</evidence>
<evidence type="ECO:0000256" key="6">
    <source>
        <dbReference type="ARBA" id="ARBA00022516"/>
    </source>
</evidence>
<dbReference type="InterPro" id="IPR011334">
    <property type="entry name" value="UDP-acyl_GlcNac_deAcase_C"/>
</dbReference>
<dbReference type="GO" id="GO:0005737">
    <property type="term" value="C:cytoplasm"/>
    <property type="evidence" value="ECO:0007669"/>
    <property type="project" value="UniProtKB-SubCell"/>
</dbReference>
<dbReference type="InterPro" id="IPR020568">
    <property type="entry name" value="Ribosomal_Su5_D2-typ_SF"/>
</dbReference>
<dbReference type="NCBIfam" id="TIGR01750">
    <property type="entry name" value="fabZ"/>
    <property type="match status" value="1"/>
</dbReference>
<evidence type="ECO:0000313" key="17">
    <source>
        <dbReference type="EMBL" id="ABB24494.1"/>
    </source>
</evidence>
<comment type="pathway">
    <text evidence="4 15">Glycolipid biosynthesis; lipid IV(A) biosynthesis; lipid IV(A) from (3R)-3-hydroxytetradecanoyl-[acyl-carrier-protein] and UDP-N-acetyl-alpha-D-glucosamine: step 2/6.</text>
</comment>
<dbReference type="GO" id="GO:0046872">
    <property type="term" value="F:metal ion binding"/>
    <property type="evidence" value="ECO:0007669"/>
    <property type="project" value="UniProtKB-KW"/>
</dbReference>
<proteinExistence type="inferred from homology"/>
<organism evidence="17 18">
    <name type="scientific">Chlorobium luteolum (strain DSM 273 / BCRC 81028 / 2530)</name>
    <name type="common">Pelodictyon luteolum</name>
    <dbReference type="NCBI Taxonomy" id="319225"/>
    <lineage>
        <taxon>Bacteria</taxon>
        <taxon>Pseudomonadati</taxon>
        <taxon>Chlorobiota</taxon>
        <taxon>Chlorobiia</taxon>
        <taxon>Chlorobiales</taxon>
        <taxon>Chlorobiaceae</taxon>
        <taxon>Chlorobium/Pelodictyon group</taxon>
        <taxon>Pelodictyon</taxon>
    </lineage>
</organism>
<dbReference type="Gene3D" id="3.10.129.10">
    <property type="entry name" value="Hotdog Thioesterase"/>
    <property type="match status" value="1"/>
</dbReference>
<dbReference type="InterPro" id="IPR015870">
    <property type="entry name" value="UDP-acyl_N-AcGlcN_deAcase_N"/>
</dbReference>
<comment type="catalytic activity">
    <reaction evidence="16">
        <text>a (3R)-hydroxyacyl-[ACP] = a (2E)-enoyl-[ACP] + H2O</text>
        <dbReference type="Rhea" id="RHEA:13097"/>
        <dbReference type="Rhea" id="RHEA-COMP:9925"/>
        <dbReference type="Rhea" id="RHEA-COMP:9945"/>
        <dbReference type="ChEBI" id="CHEBI:15377"/>
        <dbReference type="ChEBI" id="CHEBI:78784"/>
        <dbReference type="ChEBI" id="CHEBI:78827"/>
        <dbReference type="EC" id="4.2.1.59"/>
    </reaction>
</comment>
<evidence type="ECO:0000313" key="18">
    <source>
        <dbReference type="Proteomes" id="UP000002709"/>
    </source>
</evidence>
<dbReference type="STRING" id="319225.Plut_1640"/>
<keyword evidence="6 15" id="KW-0444">Lipid biosynthesis</keyword>
<dbReference type="SUPFAM" id="SSF54211">
    <property type="entry name" value="Ribosomal protein S5 domain 2-like"/>
    <property type="match status" value="2"/>
</dbReference>
<evidence type="ECO:0000256" key="11">
    <source>
        <dbReference type="ARBA" id="ARBA00023098"/>
    </source>
</evidence>
<dbReference type="AlphaFoldDB" id="Q3B2D7"/>
<comment type="catalytic activity">
    <reaction evidence="13 15">
        <text>a UDP-3-O-[(3R)-3-hydroxyacyl]-N-acetyl-alpha-D-glucosamine + H2O = a UDP-3-O-[(3R)-3-hydroxyacyl]-alpha-D-glucosamine + acetate</text>
        <dbReference type="Rhea" id="RHEA:67816"/>
        <dbReference type="ChEBI" id="CHEBI:15377"/>
        <dbReference type="ChEBI" id="CHEBI:30089"/>
        <dbReference type="ChEBI" id="CHEBI:137740"/>
        <dbReference type="ChEBI" id="CHEBI:173225"/>
        <dbReference type="EC" id="3.5.1.108"/>
    </reaction>
</comment>
<dbReference type="HAMAP" id="MF_00406">
    <property type="entry name" value="FabZ"/>
    <property type="match status" value="1"/>
</dbReference>
<keyword evidence="12 16" id="KW-0456">Lyase</keyword>
<dbReference type="InterPro" id="IPR010084">
    <property type="entry name" value="FabZ"/>
</dbReference>
<dbReference type="Gene3D" id="3.30.1700.10">
    <property type="entry name" value="lpxc deacetylase, domain 2"/>
    <property type="match status" value="1"/>
</dbReference>
<dbReference type="InterPro" id="IPR013114">
    <property type="entry name" value="FabA_FabZ"/>
</dbReference>
<protein>
    <recommendedName>
        <fullName evidence="15 16">Multifunctional fusion protein</fullName>
    </recommendedName>
    <domain>
        <recommendedName>
            <fullName evidence="16">3-hydroxyacyl-[acyl-carrier-protein] dehydratase FabZ</fullName>
            <ecNumber evidence="16">4.2.1.59</ecNumber>
        </recommendedName>
        <alternativeName>
            <fullName evidence="16">(3R)-hydroxymyristoyl-[acyl-carrier-protein] dehydratase</fullName>
        </alternativeName>
        <alternativeName>
            <fullName evidence="16">Beta-hydroxyacyl-ACP dehydratase</fullName>
            <shortName evidence="16">(3R)-hydroxymyristoyl-ACP dehydrase</shortName>
        </alternativeName>
    </domain>
    <domain>
        <recommendedName>
            <fullName evidence="15">UDP-3-O-acyl-N-acetylglucosamine deacetylase</fullName>
            <shortName evidence="15">UDP-3-O-acyl-GlcNAc deacetylase</shortName>
            <ecNumber evidence="15">3.5.1.108</ecNumber>
        </recommendedName>
        <alternativeName>
            <fullName evidence="15">UDP-3-O-[R-3-hydroxymyristoyl]-N-acetylglucosamine deacetylase</fullName>
        </alternativeName>
    </domain>
</protein>
<comment type="similarity">
    <text evidence="16">Belongs to the thioester dehydratase family. FabZ subfamily.</text>
</comment>
<dbReference type="GO" id="GO:0009245">
    <property type="term" value="P:lipid A biosynthetic process"/>
    <property type="evidence" value="ECO:0007669"/>
    <property type="project" value="UniProtKB-UniRule"/>
</dbReference>
<evidence type="ECO:0000256" key="4">
    <source>
        <dbReference type="ARBA" id="ARBA00005002"/>
    </source>
</evidence>
<dbReference type="NCBIfam" id="NF000582">
    <property type="entry name" value="PRK00006.1"/>
    <property type="match status" value="1"/>
</dbReference>
<dbReference type="EC" id="3.5.1.108" evidence="15"/>
<evidence type="ECO:0000256" key="3">
    <source>
        <dbReference type="ARBA" id="ARBA00004496"/>
    </source>
</evidence>
<keyword evidence="7 15" id="KW-0441">Lipid A biosynthesis</keyword>
<dbReference type="Proteomes" id="UP000002709">
    <property type="component" value="Chromosome"/>
</dbReference>
<evidence type="ECO:0000256" key="10">
    <source>
        <dbReference type="ARBA" id="ARBA00022833"/>
    </source>
</evidence>
<evidence type="ECO:0000256" key="7">
    <source>
        <dbReference type="ARBA" id="ARBA00022556"/>
    </source>
</evidence>
<evidence type="ECO:0000256" key="15">
    <source>
        <dbReference type="HAMAP-Rule" id="MF_00388"/>
    </source>
</evidence>
<evidence type="ECO:0000256" key="12">
    <source>
        <dbReference type="ARBA" id="ARBA00023239"/>
    </source>
</evidence>
<keyword evidence="8 15" id="KW-0479">Metal-binding</keyword>
<dbReference type="InterPro" id="IPR029069">
    <property type="entry name" value="HotDog_dom_sf"/>
</dbReference>
<dbReference type="HOGENOM" id="CLU_046528_2_0_10"/>
<evidence type="ECO:0000256" key="13">
    <source>
        <dbReference type="ARBA" id="ARBA00024535"/>
    </source>
</evidence>
<feature type="active site" description="Proton donor" evidence="15">
    <location>
        <position position="308"/>
    </location>
</feature>
<dbReference type="PANTHER" id="PTHR33694:SF1">
    <property type="entry name" value="UDP-3-O-ACYL-N-ACETYLGLUCOSAMINE DEACETYLASE 1, MITOCHONDRIAL-RELATED"/>
    <property type="match status" value="1"/>
</dbReference>
<dbReference type="SUPFAM" id="SSF54637">
    <property type="entry name" value="Thioesterase/thiol ester dehydrase-isomerase"/>
    <property type="match status" value="1"/>
</dbReference>
<dbReference type="Pfam" id="PF03331">
    <property type="entry name" value="LpxC"/>
    <property type="match status" value="2"/>
</dbReference>
<gene>
    <name evidence="16" type="primary">fabZ</name>
    <name evidence="15" type="synonym">lpxC</name>
    <name evidence="17" type="ordered locus">Plut_1640</name>
</gene>
<accession>Q3B2D7</accession>
<keyword evidence="5 16" id="KW-0963">Cytoplasm</keyword>
<dbReference type="InterPro" id="IPR004463">
    <property type="entry name" value="UDP-acyl_GlcNac_deAcase"/>
</dbReference>
<sequence>MGIHFLTLFGDRSNCHTMLIHQRTLDKEVSLWGTGLHTGKECMITFKPAPVNYGYRFIRTDIAESPEIPALIDNVVDVLRGTTIAVGEVKVHTTEHVLAALYGLQIDNCRIEMSGPEPPVMDGSSQPFGEALQGAGFKEQDEPKNYLVIDETIEYHDTLNSVDIVALPLDDFRATVMVDYKNPALGSQHSGLFNLEKEFMTEFSPSRTFCFLSEVETLANQGIIKGGDVDNAVVIIDKQMEKTELLTLGEKLGLESDHLVLGKNGILNNRELRFANEPARHKLLDLLGDIALLGMPVKAQVLAARPGHASNVEFVRQLKKYADRNKLARQYQHEKKAGVIFDINAIQNILPHRYPFLLIDKIVEFKLDEKIVSIKNVTMNEPFFQGHFPGNPVMPGVLIIEAMAQTGGIMMLNGKNNTKESVVYFMAIDKARFRKPVLPGDTLVIEAVMTNMRRSVCQFDAKAFVRGELVCEASLMATVMDKPAEKK</sequence>
<feature type="binding site" evidence="15">
    <location>
        <position position="285"/>
    </location>
    <ligand>
        <name>Zn(2+)</name>
        <dbReference type="ChEBI" id="CHEBI:29105"/>
    </ligand>
</feature>
<dbReference type="EMBL" id="CP000096">
    <property type="protein sequence ID" value="ABB24494.1"/>
    <property type="molecule type" value="Genomic_DNA"/>
</dbReference>
<dbReference type="GO" id="GO:0019171">
    <property type="term" value="F:(3R)-hydroxyacyl-[acyl-carrier-protein] dehydratase activity"/>
    <property type="evidence" value="ECO:0007669"/>
    <property type="project" value="UniProtKB-EC"/>
</dbReference>
<dbReference type="UniPathway" id="UPA00359">
    <property type="reaction ID" value="UER00478"/>
</dbReference>
<keyword evidence="18" id="KW-1185">Reference proteome</keyword>
<evidence type="ECO:0000256" key="14">
    <source>
        <dbReference type="ARBA" id="ARBA00025049"/>
    </source>
</evidence>
<dbReference type="EC" id="4.2.1.59" evidence="16"/>
<comment type="function">
    <text evidence="2 15">Catalyzes the hydrolysis of UDP-3-O-myristoyl-N-acetylglucosamine to form UDP-3-O-myristoylglucosamine and acetate, the committed step in lipid A biosynthesis.</text>
</comment>
<feature type="active site" evidence="16">
    <location>
        <position position="387"/>
    </location>
</feature>
<reference evidence="18" key="1">
    <citation type="submission" date="2005-08" db="EMBL/GenBank/DDBJ databases">
        <title>Complete sequence of Pelodictyon luteolum DSM 273.</title>
        <authorList>
            <consortium name="US DOE Joint Genome Institute"/>
            <person name="Copeland A."/>
            <person name="Lucas S."/>
            <person name="Lapidus A."/>
            <person name="Barry K."/>
            <person name="Detter J.C."/>
            <person name="Glavina T."/>
            <person name="Hammon N."/>
            <person name="Israni S."/>
            <person name="Pitluck S."/>
            <person name="Bryant D."/>
            <person name="Schmutz J."/>
            <person name="Larimer F."/>
            <person name="Land M."/>
            <person name="Kyrpides N."/>
            <person name="Ivanova N."/>
            <person name="Richardson P."/>
        </authorList>
    </citation>
    <scope>NUCLEOTIDE SEQUENCE [LARGE SCALE GENOMIC DNA]</scope>
    <source>
        <strain evidence="18">DSM 273 / BCRC 81028 / 2530</strain>
    </source>
</reference>
<comment type="similarity">
    <text evidence="15">Belongs to the LpxC family.</text>
</comment>
<evidence type="ECO:0000256" key="2">
    <source>
        <dbReference type="ARBA" id="ARBA00002923"/>
    </source>
</evidence>
<dbReference type="KEGG" id="plt:Plut_1640"/>
<dbReference type="PANTHER" id="PTHR33694">
    <property type="entry name" value="UDP-3-O-ACYL-N-ACETYLGLUCOSAMINE DEACETYLASE 1, MITOCHONDRIAL-RELATED"/>
    <property type="match status" value="1"/>
</dbReference>
<name>Q3B2D7_CHLL3</name>